<sequence length="189" mass="21359">MKKPECCDLMNSLCLRALACASTTLLPAIIIHVSLEASFSFVKEYLLVERAMLAEHEYMASTIPWRLFKLFPSPNVAAGKLNDVSRHLNGIFLNAGLGGYEKIPLKAVNITSNISEALGDLNAYGKINNFNVYRNSQQQQEQQQHEQEQSNQTITSPVNFKYLKEKKKKLTSIHGTYRHNNCHQFAVKT</sequence>
<keyword evidence="3" id="KW-1185">Reference proteome</keyword>
<reference evidence="2" key="2">
    <citation type="submission" date="2020-05" db="UniProtKB">
        <authorList>
            <consortium name="EnsemblMetazoa"/>
        </authorList>
    </citation>
    <scope>IDENTIFICATION</scope>
    <source>
        <strain evidence="2">IAEA</strain>
    </source>
</reference>
<protein>
    <submittedName>
        <fullName evidence="2">Uncharacterized protein</fullName>
    </submittedName>
</protein>
<proteinExistence type="predicted"/>
<evidence type="ECO:0000313" key="2">
    <source>
        <dbReference type="EnsemblMetazoa" id="GPAI041508-PA"/>
    </source>
</evidence>
<dbReference type="AlphaFoldDB" id="A0A1B0ACS9"/>
<reference evidence="3" key="1">
    <citation type="submission" date="2014-03" db="EMBL/GenBank/DDBJ databases">
        <authorList>
            <person name="Aksoy S."/>
            <person name="Warren W."/>
            <person name="Wilson R.K."/>
        </authorList>
    </citation>
    <scope>NUCLEOTIDE SEQUENCE [LARGE SCALE GENOMIC DNA]</scope>
    <source>
        <strain evidence="3">IAEA</strain>
    </source>
</reference>
<dbReference type="VEuPathDB" id="VectorBase:GPAI041508"/>
<accession>A0A1B0ACS9</accession>
<feature type="region of interest" description="Disordered" evidence="1">
    <location>
        <begin position="136"/>
        <end position="155"/>
    </location>
</feature>
<dbReference type="EnsemblMetazoa" id="GPAI041508-RA">
    <property type="protein sequence ID" value="GPAI041508-PA"/>
    <property type="gene ID" value="GPAI041508"/>
</dbReference>
<evidence type="ECO:0000313" key="3">
    <source>
        <dbReference type="Proteomes" id="UP000092445"/>
    </source>
</evidence>
<name>A0A1B0ACS9_GLOPL</name>
<dbReference type="Proteomes" id="UP000092445">
    <property type="component" value="Unassembled WGS sequence"/>
</dbReference>
<evidence type="ECO:0000256" key="1">
    <source>
        <dbReference type="SAM" id="MobiDB-lite"/>
    </source>
</evidence>
<organism evidence="2 3">
    <name type="scientific">Glossina pallidipes</name>
    <name type="common">Tsetse fly</name>
    <dbReference type="NCBI Taxonomy" id="7398"/>
    <lineage>
        <taxon>Eukaryota</taxon>
        <taxon>Metazoa</taxon>
        <taxon>Ecdysozoa</taxon>
        <taxon>Arthropoda</taxon>
        <taxon>Hexapoda</taxon>
        <taxon>Insecta</taxon>
        <taxon>Pterygota</taxon>
        <taxon>Neoptera</taxon>
        <taxon>Endopterygota</taxon>
        <taxon>Diptera</taxon>
        <taxon>Brachycera</taxon>
        <taxon>Muscomorpha</taxon>
        <taxon>Hippoboscoidea</taxon>
        <taxon>Glossinidae</taxon>
        <taxon>Glossina</taxon>
    </lineage>
</organism>